<name>A0ABP3PXW8_9PROT</name>
<dbReference type="InterPro" id="IPR005534">
    <property type="entry name" value="Curli_assmbl/transp-comp_CsgG"/>
</dbReference>
<evidence type="ECO:0000313" key="2">
    <source>
        <dbReference type="EMBL" id="GAA0578572.1"/>
    </source>
</evidence>
<proteinExistence type="predicted"/>
<keyword evidence="3" id="KW-1185">Reference proteome</keyword>
<feature type="chain" id="PRO_5045711840" evidence="1">
    <location>
        <begin position="26"/>
        <end position="314"/>
    </location>
</feature>
<reference evidence="3" key="1">
    <citation type="journal article" date="2019" name="Int. J. Syst. Evol. Microbiol.">
        <title>The Global Catalogue of Microorganisms (GCM) 10K type strain sequencing project: providing services to taxonomists for standard genome sequencing and annotation.</title>
        <authorList>
            <consortium name="The Broad Institute Genomics Platform"/>
            <consortium name="The Broad Institute Genome Sequencing Center for Infectious Disease"/>
            <person name="Wu L."/>
            <person name="Ma J."/>
        </authorList>
    </citation>
    <scope>NUCLEOTIDE SEQUENCE [LARGE SCALE GENOMIC DNA]</scope>
    <source>
        <strain evidence="3">JCM 15089</strain>
    </source>
</reference>
<dbReference type="RefSeq" id="WP_166936743.1">
    <property type="nucleotide sequence ID" value="NZ_BAAADD010000008.1"/>
</dbReference>
<accession>A0ABP3PXW8</accession>
<sequence>MRLKTSLRVGAAVALAAILAAPALAESIKEKQDKAKDQIPTCSHRIGSVAIYEPQNRWWEPLGLESPEALIKVLVMKSGCFTLVDRGKGFDVAQRERELASGGQLRGGSNIGKGQVKAADYVLVPDIVSKNADASNRNIGGLLGGLIGGGAGAIVGGLSLNSATADVVLTITDVRSSEQVAMTEGHGSKTDIGFGAGGGGIWGGGFGGMGISSYQHTKIGQVVTLAYIDAYSKLVDQLGGAPGNASAANETQALNVIKPGNMYKAASGKGGVVRKITPGMMLYPTGQKDGVWWQVKDEMGNEGWVSSLICELAK</sequence>
<evidence type="ECO:0000313" key="3">
    <source>
        <dbReference type="Proteomes" id="UP001499951"/>
    </source>
</evidence>
<protein>
    <submittedName>
        <fullName evidence="2">CsgG/HfaB family protein</fullName>
    </submittedName>
</protein>
<comment type="caution">
    <text evidence="2">The sequence shown here is derived from an EMBL/GenBank/DDBJ whole genome shotgun (WGS) entry which is preliminary data.</text>
</comment>
<dbReference type="Proteomes" id="UP001499951">
    <property type="component" value="Unassembled WGS sequence"/>
</dbReference>
<dbReference type="Gene3D" id="2.30.30.40">
    <property type="entry name" value="SH3 Domains"/>
    <property type="match status" value="1"/>
</dbReference>
<gene>
    <name evidence="2" type="ORF">GCM10008942_29310</name>
</gene>
<dbReference type="Pfam" id="PF03783">
    <property type="entry name" value="CsgG"/>
    <property type="match status" value="1"/>
</dbReference>
<dbReference type="EMBL" id="BAAADD010000008">
    <property type="protein sequence ID" value="GAA0578572.1"/>
    <property type="molecule type" value="Genomic_DNA"/>
</dbReference>
<organism evidence="2 3">
    <name type="scientific">Rhizomicrobium electricum</name>
    <dbReference type="NCBI Taxonomy" id="480070"/>
    <lineage>
        <taxon>Bacteria</taxon>
        <taxon>Pseudomonadati</taxon>
        <taxon>Pseudomonadota</taxon>
        <taxon>Alphaproteobacteria</taxon>
        <taxon>Micropepsales</taxon>
        <taxon>Micropepsaceae</taxon>
        <taxon>Rhizomicrobium</taxon>
    </lineage>
</organism>
<feature type="signal peptide" evidence="1">
    <location>
        <begin position="1"/>
        <end position="25"/>
    </location>
</feature>
<keyword evidence="1" id="KW-0732">Signal</keyword>
<evidence type="ECO:0000256" key="1">
    <source>
        <dbReference type="SAM" id="SignalP"/>
    </source>
</evidence>